<evidence type="ECO:0000256" key="1">
    <source>
        <dbReference type="SAM" id="MobiDB-lite"/>
    </source>
</evidence>
<dbReference type="EMBL" id="ABJB010301927">
    <property type="status" value="NOT_ANNOTATED_CDS"/>
    <property type="molecule type" value="Genomic_DNA"/>
</dbReference>
<dbReference type="VEuPathDB" id="VectorBase:ISCI004163"/>
<dbReference type="EMBL" id="ABJB010978183">
    <property type="status" value="NOT_ANNOTATED_CDS"/>
    <property type="molecule type" value="Genomic_DNA"/>
</dbReference>
<dbReference type="PaxDb" id="6945-B7PFC1"/>
<dbReference type="EnsemblMetazoa" id="ISCW004163-RA">
    <property type="protein sequence ID" value="ISCW004163-PA"/>
    <property type="gene ID" value="ISCW004163"/>
</dbReference>
<gene>
    <name evidence="2" type="ORF">IscW_ISCW004163</name>
</gene>
<organism>
    <name type="scientific">Ixodes scapularis</name>
    <name type="common">Black-legged tick</name>
    <name type="synonym">Deer tick</name>
    <dbReference type="NCBI Taxonomy" id="6945"/>
    <lineage>
        <taxon>Eukaryota</taxon>
        <taxon>Metazoa</taxon>
        <taxon>Ecdysozoa</taxon>
        <taxon>Arthropoda</taxon>
        <taxon>Chelicerata</taxon>
        <taxon>Arachnida</taxon>
        <taxon>Acari</taxon>
        <taxon>Parasitiformes</taxon>
        <taxon>Ixodida</taxon>
        <taxon>Ixodoidea</taxon>
        <taxon>Ixodidae</taxon>
        <taxon>Ixodinae</taxon>
        <taxon>Ixodes</taxon>
    </lineage>
</organism>
<evidence type="ECO:0000313" key="4">
    <source>
        <dbReference type="Proteomes" id="UP000001555"/>
    </source>
</evidence>
<accession>B7PFC1</accession>
<name>B7PFC1_IXOSC</name>
<dbReference type="EMBL" id="ABJB010832559">
    <property type="status" value="NOT_ANNOTATED_CDS"/>
    <property type="molecule type" value="Genomic_DNA"/>
</dbReference>
<dbReference type="Proteomes" id="UP000001555">
    <property type="component" value="Unassembled WGS sequence"/>
</dbReference>
<dbReference type="InParanoid" id="B7PFC1"/>
<protein>
    <submittedName>
        <fullName evidence="2 3">Uncharacterized protein</fullName>
    </submittedName>
</protein>
<sequence length="235" mass="24930">MAAVTIKTEPPEYVAQDEEPSCHPVSVKSGLGGAAAKESQPDAVPVHPTGPHPVLARPPQGVVPPVSDRAQPRVKVVYFRKVERGIATLPVVTTLPVAALQSLLAAESPQPGVVPVWLPGSGESLGSLGGNVFVAFPLVCRYIYDDRRHVCPQEVAGPQNGKSELDQFGKLFTGGLDCSTTDSKAALSSHEVSLCSYELDVDAPKESRARWSGLHQGFRGRSARRDVSLHVCVLG</sequence>
<dbReference type="HOGENOM" id="CLU_1181355_0_0_1"/>
<evidence type="ECO:0000313" key="2">
    <source>
        <dbReference type="EMBL" id="EEC05293.1"/>
    </source>
</evidence>
<reference evidence="3" key="2">
    <citation type="submission" date="2020-05" db="UniProtKB">
        <authorList>
            <consortium name="EnsemblMetazoa"/>
        </authorList>
    </citation>
    <scope>IDENTIFICATION</scope>
    <source>
        <strain evidence="3">wikel</strain>
    </source>
</reference>
<dbReference type="EMBL" id="DS701222">
    <property type="protein sequence ID" value="EEC05293.1"/>
    <property type="molecule type" value="Genomic_DNA"/>
</dbReference>
<proteinExistence type="predicted"/>
<dbReference type="AlphaFoldDB" id="B7PFC1"/>
<evidence type="ECO:0000313" key="3">
    <source>
        <dbReference type="EnsemblMetazoa" id="ISCW004163-PA"/>
    </source>
</evidence>
<reference evidence="2 4" key="1">
    <citation type="submission" date="2008-03" db="EMBL/GenBank/DDBJ databases">
        <title>Annotation of Ixodes scapularis.</title>
        <authorList>
            <consortium name="Ixodes scapularis Genome Project Consortium"/>
            <person name="Caler E."/>
            <person name="Hannick L.I."/>
            <person name="Bidwell S."/>
            <person name="Joardar V."/>
            <person name="Thiagarajan M."/>
            <person name="Amedeo P."/>
            <person name="Galinsky K.J."/>
            <person name="Schobel S."/>
            <person name="Inman J."/>
            <person name="Hostetler J."/>
            <person name="Miller J."/>
            <person name="Hammond M."/>
            <person name="Megy K."/>
            <person name="Lawson D."/>
            <person name="Kodira C."/>
            <person name="Sutton G."/>
            <person name="Meyer J."/>
            <person name="Hill C.A."/>
            <person name="Birren B."/>
            <person name="Nene V."/>
            <person name="Collins F."/>
            <person name="Alarcon-Chaidez F."/>
            <person name="Wikel S."/>
            <person name="Strausberg R."/>
        </authorList>
    </citation>
    <scope>NUCLEOTIDE SEQUENCE [LARGE SCALE GENOMIC DNA]</scope>
    <source>
        <strain evidence="4">Wikel</strain>
        <strain evidence="2">Wikel colony</strain>
    </source>
</reference>
<keyword evidence="4" id="KW-1185">Reference proteome</keyword>
<dbReference type="EMBL" id="ABJB010477711">
    <property type="status" value="NOT_ANNOTATED_CDS"/>
    <property type="molecule type" value="Genomic_DNA"/>
</dbReference>
<dbReference type="VEuPathDB" id="VectorBase:ISCW004163"/>
<dbReference type="EMBL" id="ABJB010113488">
    <property type="status" value="NOT_ANNOTATED_CDS"/>
    <property type="molecule type" value="Genomic_DNA"/>
</dbReference>
<feature type="region of interest" description="Disordered" evidence="1">
    <location>
        <begin position="1"/>
        <end position="67"/>
    </location>
</feature>